<sequence>MPRRLAAGALAALLSATALSASAAEYFDRIASFPITANLPADADPKGETVAEIISASEDGRLLVYTDSPRKALGFIDIADAAQPKAAGMLALGGEPTSVKVVGGRAFVAVNTSESFTKPGGKLVLVDLADRSIAAECPLPGQPDSVSANAGVLAIAIENERDEKLNDGALPQLPAGALVLGTLDGDRLDCAGLKTVAVTGLAAVASEDPEPEFVDVSEDGKVVVTLQEDNHVLVVDGRSGKVEGHFPAGAVDLKAIDTKRDGKIELTGSMDKVAREPDAVHWIDNSRFVTANEGDWKGGSRGFTIFNRDGSVAYESGASLEHEIVALGHYPDKRNKKGVEIEGVEVGTFGRDRLIFVGSERGSVVGVYRDTGTAPELVQVLPTGLGPEGLLAIPGRNLFVATSETDLHGDGGVAPHVMIYERAERPAPAYPTIRAAKDGKGLPIAWGALSGLAADRSQAGRLYAVTDSVYSAAPRILTIDATAKPATIVAETLVTRNGAAAEKLDLEGIAVASDGGFWLASEGNPEKGLKNLLIRTDRNGVIVEEIPLPAGLEEGAKNYGYEGVTVTGSGADETVWLAVQREWADDPKGFVKLLAYKPADKSWGAVRYPLDKAGAGWIGLSEITAVGDRMIVIERDNQIAEKAKVKKLYAVAVADMKPVPLGGELPVVRKTELRDLLPDLKGSKGYVLDKVEGFAVDAAGNAFIVTDNDGVDDSSGETLFLNLGRL</sequence>
<evidence type="ECO:0000313" key="4">
    <source>
        <dbReference type="Proteomes" id="UP000254925"/>
    </source>
</evidence>
<protein>
    <recommendedName>
        <fullName evidence="2">Phytase-like domain-containing protein</fullName>
    </recommendedName>
</protein>
<evidence type="ECO:0000259" key="2">
    <source>
        <dbReference type="Pfam" id="PF13449"/>
    </source>
</evidence>
<feature type="domain" description="Phytase-like" evidence="2">
    <location>
        <begin position="445"/>
        <end position="709"/>
    </location>
</feature>
<dbReference type="AlphaFoldDB" id="A0A370HLX9"/>
<dbReference type="InterPro" id="IPR011048">
    <property type="entry name" value="Haem_d1_sf"/>
</dbReference>
<evidence type="ECO:0000256" key="1">
    <source>
        <dbReference type="SAM" id="SignalP"/>
    </source>
</evidence>
<dbReference type="EMBL" id="QQBB01000004">
    <property type="protein sequence ID" value="RDI59185.1"/>
    <property type="molecule type" value="Genomic_DNA"/>
</dbReference>
<dbReference type="SUPFAM" id="SSF101898">
    <property type="entry name" value="NHL repeat"/>
    <property type="match status" value="1"/>
</dbReference>
<dbReference type="Gene3D" id="2.130.10.10">
    <property type="entry name" value="YVTN repeat-like/Quinoprotein amine dehydrogenase"/>
    <property type="match status" value="1"/>
</dbReference>
<dbReference type="InterPro" id="IPR052956">
    <property type="entry name" value="Mesenchyme-surface_protein"/>
</dbReference>
<dbReference type="RefSeq" id="WP_114770086.1">
    <property type="nucleotide sequence ID" value="NZ_QQBB01000004.1"/>
</dbReference>
<proteinExistence type="predicted"/>
<dbReference type="SUPFAM" id="SSF51004">
    <property type="entry name" value="C-terminal (heme d1) domain of cytochrome cd1-nitrite reductase"/>
    <property type="match status" value="1"/>
</dbReference>
<feature type="chain" id="PRO_5016662995" description="Phytase-like domain-containing protein" evidence="1">
    <location>
        <begin position="24"/>
        <end position="726"/>
    </location>
</feature>
<dbReference type="Pfam" id="PF13449">
    <property type="entry name" value="Phytase-like"/>
    <property type="match status" value="1"/>
</dbReference>
<name>A0A370HLX9_9HYPH</name>
<comment type="caution">
    <text evidence="3">The sequence shown here is derived from an EMBL/GenBank/DDBJ whole genome shotgun (WGS) entry which is preliminary data.</text>
</comment>
<dbReference type="PANTHER" id="PTHR46928">
    <property type="entry name" value="MESENCHYME-SPECIFIC CELL SURFACE GLYCOPROTEIN"/>
    <property type="match status" value="1"/>
</dbReference>
<keyword evidence="1" id="KW-0732">Signal</keyword>
<reference evidence="3 4" key="1">
    <citation type="submission" date="2018-07" db="EMBL/GenBank/DDBJ databases">
        <title>Genomic Encyclopedia of Type Strains, Phase IV (KMG-IV): sequencing the most valuable type-strain genomes for metagenomic binning, comparative biology and taxonomic classification.</title>
        <authorList>
            <person name="Goeker M."/>
        </authorList>
    </citation>
    <scope>NUCLEOTIDE SEQUENCE [LARGE SCALE GENOMIC DNA]</scope>
    <source>
        <strain evidence="3 4">DSM 14364</strain>
    </source>
</reference>
<gene>
    <name evidence="3" type="ORF">DES45_10496</name>
</gene>
<dbReference type="Proteomes" id="UP000254925">
    <property type="component" value="Unassembled WGS sequence"/>
</dbReference>
<dbReference type="InterPro" id="IPR027372">
    <property type="entry name" value="Phytase-like_dom"/>
</dbReference>
<dbReference type="InterPro" id="IPR015943">
    <property type="entry name" value="WD40/YVTN_repeat-like_dom_sf"/>
</dbReference>
<dbReference type="PANTHER" id="PTHR46928:SF1">
    <property type="entry name" value="MESENCHYME-SPECIFIC CELL SURFACE GLYCOPROTEIN"/>
    <property type="match status" value="1"/>
</dbReference>
<organism evidence="3 4">
    <name type="scientific">Microvirga subterranea</name>
    <dbReference type="NCBI Taxonomy" id="186651"/>
    <lineage>
        <taxon>Bacteria</taxon>
        <taxon>Pseudomonadati</taxon>
        <taxon>Pseudomonadota</taxon>
        <taxon>Alphaproteobacteria</taxon>
        <taxon>Hyphomicrobiales</taxon>
        <taxon>Methylobacteriaceae</taxon>
        <taxon>Microvirga</taxon>
    </lineage>
</organism>
<dbReference type="OrthoDB" id="9803927at2"/>
<accession>A0A370HLX9</accession>
<evidence type="ECO:0000313" key="3">
    <source>
        <dbReference type="EMBL" id="RDI59185.1"/>
    </source>
</evidence>
<keyword evidence="4" id="KW-1185">Reference proteome</keyword>
<feature type="signal peptide" evidence="1">
    <location>
        <begin position="1"/>
        <end position="23"/>
    </location>
</feature>